<evidence type="ECO:0000256" key="1">
    <source>
        <dbReference type="SAM" id="MobiDB-lite"/>
    </source>
</evidence>
<proteinExistence type="predicted"/>
<accession>A0A699Z9B9</accession>
<reference evidence="2 3" key="1">
    <citation type="submission" date="2020-02" db="EMBL/GenBank/DDBJ databases">
        <title>Draft genome sequence of Haematococcus lacustris strain NIES-144.</title>
        <authorList>
            <person name="Morimoto D."/>
            <person name="Nakagawa S."/>
            <person name="Yoshida T."/>
            <person name="Sawayama S."/>
        </authorList>
    </citation>
    <scope>NUCLEOTIDE SEQUENCE [LARGE SCALE GENOMIC DNA]</scope>
    <source>
        <strain evidence="2 3">NIES-144</strain>
    </source>
</reference>
<feature type="region of interest" description="Disordered" evidence="1">
    <location>
        <begin position="181"/>
        <end position="202"/>
    </location>
</feature>
<dbReference type="AlphaFoldDB" id="A0A699Z9B9"/>
<gene>
    <name evidence="2" type="ORF">HaLaN_07776</name>
</gene>
<evidence type="ECO:0000313" key="3">
    <source>
        <dbReference type="Proteomes" id="UP000485058"/>
    </source>
</evidence>
<feature type="non-terminal residue" evidence="2">
    <location>
        <position position="1"/>
    </location>
</feature>
<dbReference type="Proteomes" id="UP000485058">
    <property type="component" value="Unassembled WGS sequence"/>
</dbReference>
<comment type="caution">
    <text evidence="2">The sequence shown here is derived from an EMBL/GenBank/DDBJ whole genome shotgun (WGS) entry which is preliminary data.</text>
</comment>
<keyword evidence="3" id="KW-1185">Reference proteome</keyword>
<feature type="non-terminal residue" evidence="2">
    <location>
        <position position="202"/>
    </location>
</feature>
<dbReference type="EMBL" id="BLLF01000472">
    <property type="protein sequence ID" value="GFH12142.1"/>
    <property type="molecule type" value="Genomic_DNA"/>
</dbReference>
<sequence>MSTCTCKGCSRPSAPDYKTCQFHLDYHRRWRKQQQEKLAAIQAETGVQLCVHCSKGIKPGSRAVAAAFGKKGCEPCLAALRLRTAASKEEVGEAYASWVAHKSTVTQRYAAGLWLTLSLFTDLMYPFGPKGPRATCDELKPDGSRCGGEGTVNRIFSGIKSYRPEDYQMSAATQLCNEDDEDHHRIHPGNASHPGTLATAEH</sequence>
<organism evidence="2 3">
    <name type="scientific">Haematococcus lacustris</name>
    <name type="common">Green alga</name>
    <name type="synonym">Haematococcus pluvialis</name>
    <dbReference type="NCBI Taxonomy" id="44745"/>
    <lineage>
        <taxon>Eukaryota</taxon>
        <taxon>Viridiplantae</taxon>
        <taxon>Chlorophyta</taxon>
        <taxon>core chlorophytes</taxon>
        <taxon>Chlorophyceae</taxon>
        <taxon>CS clade</taxon>
        <taxon>Chlamydomonadales</taxon>
        <taxon>Haematococcaceae</taxon>
        <taxon>Haematococcus</taxon>
    </lineage>
</organism>
<evidence type="ECO:0000313" key="2">
    <source>
        <dbReference type="EMBL" id="GFH12142.1"/>
    </source>
</evidence>
<protein>
    <submittedName>
        <fullName evidence="2">Uncharacterized protein</fullName>
    </submittedName>
</protein>
<name>A0A699Z9B9_HAELA</name>